<dbReference type="OrthoDB" id="3364141at2759"/>
<keyword evidence="3" id="KW-1185">Reference proteome</keyword>
<name>M5GFV3_DACPD</name>
<dbReference type="STRING" id="1858805.M5GFV3"/>
<dbReference type="Proteomes" id="UP000030653">
    <property type="component" value="Unassembled WGS sequence"/>
</dbReference>
<evidence type="ECO:0000313" key="3">
    <source>
        <dbReference type="Proteomes" id="UP000030653"/>
    </source>
</evidence>
<feature type="region of interest" description="Disordered" evidence="1">
    <location>
        <begin position="93"/>
        <end position="127"/>
    </location>
</feature>
<dbReference type="HOGENOM" id="CLU_075350_0_0_1"/>
<dbReference type="AlphaFoldDB" id="M5GFV3"/>
<feature type="compositionally biased region" description="Basic and acidic residues" evidence="1">
    <location>
        <begin position="199"/>
        <end position="214"/>
    </location>
</feature>
<evidence type="ECO:0000256" key="1">
    <source>
        <dbReference type="SAM" id="MobiDB-lite"/>
    </source>
</evidence>
<sequence>MIHAQHLSSYQSRLSSPLKRKRDIADDVDNPHRGGLLPVDERPPPSKRAHSLEDGFSLMSLISPPTRTSLAPSASLPEPVEFRSPFQNVFAQCDSPPPVPNSATIEMDEDSFDGRPSANRTAEEVENGDIAMKRSTWYEKDKDRIVILDLDSDDEESPRSSPPPEYIISGALLSLLPVPVGDTPSPPGKGQLVLYRPPPWRDSEELENRSRNVDEQDVTPAQDALVTHSTDAMDIED</sequence>
<feature type="compositionally biased region" description="Polar residues" evidence="1">
    <location>
        <begin position="1"/>
        <end position="15"/>
    </location>
</feature>
<feature type="region of interest" description="Disordered" evidence="1">
    <location>
        <begin position="1"/>
        <end position="76"/>
    </location>
</feature>
<feature type="compositionally biased region" description="Basic and acidic residues" evidence="1">
    <location>
        <begin position="23"/>
        <end position="32"/>
    </location>
</feature>
<organism evidence="2 3">
    <name type="scientific">Dacryopinax primogenitus (strain DJM 731)</name>
    <name type="common">Brown rot fungus</name>
    <dbReference type="NCBI Taxonomy" id="1858805"/>
    <lineage>
        <taxon>Eukaryota</taxon>
        <taxon>Fungi</taxon>
        <taxon>Dikarya</taxon>
        <taxon>Basidiomycota</taxon>
        <taxon>Agaricomycotina</taxon>
        <taxon>Dacrymycetes</taxon>
        <taxon>Dacrymycetales</taxon>
        <taxon>Dacrymycetaceae</taxon>
        <taxon>Dacryopinax</taxon>
    </lineage>
</organism>
<dbReference type="EMBL" id="JH795858">
    <property type="protein sequence ID" value="EJU04468.1"/>
    <property type="molecule type" value="Genomic_DNA"/>
</dbReference>
<reference evidence="2 3" key="1">
    <citation type="journal article" date="2012" name="Science">
        <title>The Paleozoic origin of enzymatic lignin decomposition reconstructed from 31 fungal genomes.</title>
        <authorList>
            <person name="Floudas D."/>
            <person name="Binder M."/>
            <person name="Riley R."/>
            <person name="Barry K."/>
            <person name="Blanchette R.A."/>
            <person name="Henrissat B."/>
            <person name="Martinez A.T."/>
            <person name="Otillar R."/>
            <person name="Spatafora J.W."/>
            <person name="Yadav J.S."/>
            <person name="Aerts A."/>
            <person name="Benoit I."/>
            <person name="Boyd A."/>
            <person name="Carlson A."/>
            <person name="Copeland A."/>
            <person name="Coutinho P.M."/>
            <person name="de Vries R.P."/>
            <person name="Ferreira P."/>
            <person name="Findley K."/>
            <person name="Foster B."/>
            <person name="Gaskell J."/>
            <person name="Glotzer D."/>
            <person name="Gorecki P."/>
            <person name="Heitman J."/>
            <person name="Hesse C."/>
            <person name="Hori C."/>
            <person name="Igarashi K."/>
            <person name="Jurgens J.A."/>
            <person name="Kallen N."/>
            <person name="Kersten P."/>
            <person name="Kohler A."/>
            <person name="Kuees U."/>
            <person name="Kumar T.K.A."/>
            <person name="Kuo A."/>
            <person name="LaButti K."/>
            <person name="Larrondo L.F."/>
            <person name="Lindquist E."/>
            <person name="Ling A."/>
            <person name="Lombard V."/>
            <person name="Lucas S."/>
            <person name="Lundell T."/>
            <person name="Martin R."/>
            <person name="McLaughlin D.J."/>
            <person name="Morgenstern I."/>
            <person name="Morin E."/>
            <person name="Murat C."/>
            <person name="Nagy L.G."/>
            <person name="Nolan M."/>
            <person name="Ohm R.A."/>
            <person name="Patyshakuliyeva A."/>
            <person name="Rokas A."/>
            <person name="Ruiz-Duenas F.J."/>
            <person name="Sabat G."/>
            <person name="Salamov A."/>
            <person name="Samejima M."/>
            <person name="Schmutz J."/>
            <person name="Slot J.C."/>
            <person name="St John F."/>
            <person name="Stenlid J."/>
            <person name="Sun H."/>
            <person name="Sun S."/>
            <person name="Syed K."/>
            <person name="Tsang A."/>
            <person name="Wiebenga A."/>
            <person name="Young D."/>
            <person name="Pisabarro A."/>
            <person name="Eastwood D.C."/>
            <person name="Martin F."/>
            <person name="Cullen D."/>
            <person name="Grigoriev I.V."/>
            <person name="Hibbett D.S."/>
        </authorList>
    </citation>
    <scope>NUCLEOTIDE SEQUENCE [LARGE SCALE GENOMIC DNA]</scope>
    <source>
        <strain evidence="2 3">DJM-731 SS1</strain>
    </source>
</reference>
<protein>
    <submittedName>
        <fullName evidence="2">Uncharacterized protein</fullName>
    </submittedName>
</protein>
<proteinExistence type="predicted"/>
<dbReference type="GeneID" id="63683162"/>
<feature type="compositionally biased region" description="Polar residues" evidence="1">
    <location>
        <begin position="63"/>
        <end position="72"/>
    </location>
</feature>
<evidence type="ECO:0000313" key="2">
    <source>
        <dbReference type="EMBL" id="EJU04468.1"/>
    </source>
</evidence>
<dbReference type="RefSeq" id="XP_040631362.1">
    <property type="nucleotide sequence ID" value="XM_040768100.1"/>
</dbReference>
<accession>M5GFV3</accession>
<gene>
    <name evidence="2" type="ORF">DACRYDRAFT_105527</name>
</gene>
<feature type="region of interest" description="Disordered" evidence="1">
    <location>
        <begin position="179"/>
        <end position="237"/>
    </location>
</feature>